<dbReference type="EMBL" id="CP036432">
    <property type="protein sequence ID" value="QDV83723.1"/>
    <property type="molecule type" value="Genomic_DNA"/>
</dbReference>
<evidence type="ECO:0000313" key="1">
    <source>
        <dbReference type="EMBL" id="QDV83723.1"/>
    </source>
</evidence>
<evidence type="ECO:0008006" key="3">
    <source>
        <dbReference type="Google" id="ProtNLM"/>
    </source>
</evidence>
<dbReference type="Pfam" id="PF10962">
    <property type="entry name" value="DUF2764"/>
    <property type="match status" value="1"/>
</dbReference>
<sequence length="221" mass="26140">MTAATNYHWFISSLPHMPRSFDVEHVPISGIRLQERLRMLGDDDKVIVEQVQRFLLWDRQQPERTDEDVQMEYDRLMSSVSNPLVRDIITYRMDVRTITSALRRRRLGLEPPTAVGQYVDHIREHWIHSDFRLQREHPWISGVREALDASKPLSVERQLLNATWDRWVKLSDGFYFSFETILLYLARWEIVDRWTRLDESAGRQKFENLLAQTMASGGGIK</sequence>
<dbReference type="Proteomes" id="UP000318081">
    <property type="component" value="Chromosome"/>
</dbReference>
<protein>
    <recommendedName>
        <fullName evidence="3">V-type ATP synthase subunit A</fullName>
    </recommendedName>
</protein>
<name>A0ABX5XNZ4_9BACT</name>
<dbReference type="RefSeq" id="WP_419581285.1">
    <property type="nucleotide sequence ID" value="NZ_CP036432.1"/>
</dbReference>
<proteinExistence type="predicted"/>
<gene>
    <name evidence="1" type="ORF">TBK1r_26650</name>
</gene>
<evidence type="ECO:0000313" key="2">
    <source>
        <dbReference type="Proteomes" id="UP000318081"/>
    </source>
</evidence>
<accession>A0ABX5XNZ4</accession>
<reference evidence="1 2" key="1">
    <citation type="submission" date="2019-02" db="EMBL/GenBank/DDBJ databases">
        <title>Deep-cultivation of Planctomycetes and their phenomic and genomic characterization uncovers novel biology.</title>
        <authorList>
            <person name="Wiegand S."/>
            <person name="Jogler M."/>
            <person name="Boedeker C."/>
            <person name="Pinto D."/>
            <person name="Vollmers J."/>
            <person name="Rivas-Marin E."/>
            <person name="Kohn T."/>
            <person name="Peeters S.H."/>
            <person name="Heuer A."/>
            <person name="Rast P."/>
            <person name="Oberbeckmann S."/>
            <person name="Bunk B."/>
            <person name="Jeske O."/>
            <person name="Meyerdierks A."/>
            <person name="Storesund J.E."/>
            <person name="Kallscheuer N."/>
            <person name="Luecker S."/>
            <person name="Lage O.M."/>
            <person name="Pohl T."/>
            <person name="Merkel B.J."/>
            <person name="Hornburger P."/>
            <person name="Mueller R.-W."/>
            <person name="Bruemmer F."/>
            <person name="Labrenz M."/>
            <person name="Spormann A.M."/>
            <person name="Op den Camp H."/>
            <person name="Overmann J."/>
            <person name="Amann R."/>
            <person name="Jetten M.S.M."/>
            <person name="Mascher T."/>
            <person name="Medema M.H."/>
            <person name="Devos D.P."/>
            <person name="Kaster A.-K."/>
            <person name="Ovreas L."/>
            <person name="Rohde M."/>
            <person name="Galperin M.Y."/>
            <person name="Jogler C."/>
        </authorList>
    </citation>
    <scope>NUCLEOTIDE SEQUENCE [LARGE SCALE GENOMIC DNA]</scope>
    <source>
        <strain evidence="1 2">TBK1r</strain>
    </source>
</reference>
<dbReference type="InterPro" id="IPR024492">
    <property type="entry name" value="DUF2764"/>
</dbReference>
<organism evidence="1 2">
    <name type="scientific">Stieleria magnilauensis</name>
    <dbReference type="NCBI Taxonomy" id="2527963"/>
    <lineage>
        <taxon>Bacteria</taxon>
        <taxon>Pseudomonadati</taxon>
        <taxon>Planctomycetota</taxon>
        <taxon>Planctomycetia</taxon>
        <taxon>Pirellulales</taxon>
        <taxon>Pirellulaceae</taxon>
        <taxon>Stieleria</taxon>
    </lineage>
</organism>
<keyword evidence="2" id="KW-1185">Reference proteome</keyword>